<proteinExistence type="predicted"/>
<organism evidence="1 2">
    <name type="scientific">Saccharothrix algeriensis</name>
    <dbReference type="NCBI Taxonomy" id="173560"/>
    <lineage>
        <taxon>Bacteria</taxon>
        <taxon>Bacillati</taxon>
        <taxon>Actinomycetota</taxon>
        <taxon>Actinomycetes</taxon>
        <taxon>Pseudonocardiales</taxon>
        <taxon>Pseudonocardiaceae</taxon>
        <taxon>Saccharothrix</taxon>
    </lineage>
</organism>
<protein>
    <submittedName>
        <fullName evidence="1">Uncharacterized protein</fullName>
    </submittedName>
</protein>
<sequence>MGTGVEVDSFVQVEDDCTIRIEQLHSSYTHLRIGGGDTGLTLSLTEGALKKLASKAAEALGPGEPV</sequence>
<name>A0ABS2SBL5_9PSEU</name>
<dbReference type="Proteomes" id="UP001195724">
    <property type="component" value="Unassembled WGS sequence"/>
</dbReference>
<dbReference type="RefSeq" id="WP_204844241.1">
    <property type="nucleotide sequence ID" value="NZ_JAFBCL010000001.1"/>
</dbReference>
<comment type="caution">
    <text evidence="1">The sequence shown here is derived from an EMBL/GenBank/DDBJ whole genome shotgun (WGS) entry which is preliminary data.</text>
</comment>
<reference evidence="1 2" key="1">
    <citation type="submission" date="2021-01" db="EMBL/GenBank/DDBJ databases">
        <title>Sequencing the genomes of 1000 actinobacteria strains.</title>
        <authorList>
            <person name="Klenk H.-P."/>
        </authorList>
    </citation>
    <scope>NUCLEOTIDE SEQUENCE [LARGE SCALE GENOMIC DNA]</scope>
    <source>
        <strain evidence="1 2">DSM 44581</strain>
    </source>
</reference>
<keyword evidence="2" id="KW-1185">Reference proteome</keyword>
<gene>
    <name evidence="1" type="ORF">JOE68_004498</name>
</gene>
<dbReference type="EMBL" id="JAFBCL010000001">
    <property type="protein sequence ID" value="MBM7813633.1"/>
    <property type="molecule type" value="Genomic_DNA"/>
</dbReference>
<evidence type="ECO:0000313" key="2">
    <source>
        <dbReference type="Proteomes" id="UP001195724"/>
    </source>
</evidence>
<evidence type="ECO:0000313" key="1">
    <source>
        <dbReference type="EMBL" id="MBM7813633.1"/>
    </source>
</evidence>
<accession>A0ABS2SBL5</accession>